<sequence length="402" mass="45600">MICKNRFETLCGHILQGFKLPPPHGNSGHRPEHIKTLQNFVKLVNAIYKLAEHHPSGTGFLMPPALTKDSLVKRASYYTTKAVNSTRELRRIAPTIHLHASNTLTKCDKCIKLKNLCQNDVLTPEEKAAAKKHYNNHLENVHLDRFDYYIRRDASMNTKEITSGAHDGMSNRLSKYPSPSAHKGKKITDASRMMNPLNIAVIHQKFKESEDEIHCYWNTNLLAPSNSNAAATQLIHAFSHCETISNVISIQLDNCSVNKSYTLFGTFGMLLLWVPRLTKILICTNEVGHTHNDVDQKFGTIAKALKTREVYSPQGYVQLVDEIFDNVKTNNVLIPAYDFETIIKPISEHFGKLNQNHYFELSKDAEGQVIVKIARFIRSEEFLMNQKKPSDAFGLFKVNLNV</sequence>
<dbReference type="WBParaSite" id="ES5_v2.g22303.t1">
    <property type="protein sequence ID" value="ES5_v2.g22303.t1"/>
    <property type="gene ID" value="ES5_v2.g22303"/>
</dbReference>
<name>A0AC34FXK5_9BILA</name>
<organism evidence="1 2">
    <name type="scientific">Panagrolaimus sp. ES5</name>
    <dbReference type="NCBI Taxonomy" id="591445"/>
    <lineage>
        <taxon>Eukaryota</taxon>
        <taxon>Metazoa</taxon>
        <taxon>Ecdysozoa</taxon>
        <taxon>Nematoda</taxon>
        <taxon>Chromadorea</taxon>
        <taxon>Rhabditida</taxon>
        <taxon>Tylenchina</taxon>
        <taxon>Panagrolaimomorpha</taxon>
        <taxon>Panagrolaimoidea</taxon>
        <taxon>Panagrolaimidae</taxon>
        <taxon>Panagrolaimus</taxon>
    </lineage>
</organism>
<accession>A0AC34FXK5</accession>
<proteinExistence type="predicted"/>
<reference evidence="2" key="1">
    <citation type="submission" date="2022-11" db="UniProtKB">
        <authorList>
            <consortium name="WormBaseParasite"/>
        </authorList>
    </citation>
    <scope>IDENTIFICATION</scope>
</reference>
<evidence type="ECO:0000313" key="1">
    <source>
        <dbReference type="Proteomes" id="UP000887579"/>
    </source>
</evidence>
<dbReference type="Proteomes" id="UP000887579">
    <property type="component" value="Unplaced"/>
</dbReference>
<evidence type="ECO:0000313" key="2">
    <source>
        <dbReference type="WBParaSite" id="ES5_v2.g22303.t1"/>
    </source>
</evidence>
<protein>
    <submittedName>
        <fullName evidence="2">Uncharacterized protein</fullName>
    </submittedName>
</protein>